<keyword evidence="1" id="KW-1133">Transmembrane helix</keyword>
<evidence type="ECO:0000313" key="3">
    <source>
        <dbReference type="Proteomes" id="UP000317355"/>
    </source>
</evidence>
<reference evidence="2 3" key="1">
    <citation type="submission" date="2019-07" db="EMBL/GenBank/DDBJ databases">
        <title>The pathways for chlorine oxyanion respiration interact through the shared metabolite chlorate.</title>
        <authorList>
            <person name="Barnum T.P."/>
            <person name="Cheng Y."/>
            <person name="Hill K.A."/>
            <person name="Lucas L.N."/>
            <person name="Carlson H.K."/>
            <person name="Coates J.D."/>
        </authorList>
    </citation>
    <scope>NUCLEOTIDE SEQUENCE [LARGE SCALE GENOMIC DNA]</scope>
    <source>
        <strain evidence="2">BK-3</strain>
    </source>
</reference>
<keyword evidence="1" id="KW-0812">Transmembrane</keyword>
<keyword evidence="1" id="KW-0472">Membrane</keyword>
<evidence type="ECO:0000256" key="1">
    <source>
        <dbReference type="SAM" id="Phobius"/>
    </source>
</evidence>
<gene>
    <name evidence="2" type="ORF">FHK82_12915</name>
</gene>
<dbReference type="EMBL" id="VMRY01000065">
    <property type="protein sequence ID" value="TVT52769.1"/>
    <property type="molecule type" value="Genomic_DNA"/>
</dbReference>
<comment type="caution">
    <text evidence="2">The sequence shown here is derived from an EMBL/GenBank/DDBJ whole genome shotgun (WGS) entry which is preliminary data.</text>
</comment>
<name>A0A558CVG9_9GAMM</name>
<sequence>MSFKYPLLVCLAALPTVSYASDFSPIMLFFHGLTLLVGFVICLVAFRGSKGIESNYLRIGIKCAAISICFTPVSISGGNGNFTGFVLEALLVGLLGGDTKYLIYGIGYVVVSFAVIYVFSTLLKKGQERR</sequence>
<organism evidence="2 3">
    <name type="scientific">Sedimenticola thiotaurini</name>
    <dbReference type="NCBI Taxonomy" id="1543721"/>
    <lineage>
        <taxon>Bacteria</taxon>
        <taxon>Pseudomonadati</taxon>
        <taxon>Pseudomonadota</taxon>
        <taxon>Gammaproteobacteria</taxon>
        <taxon>Chromatiales</taxon>
        <taxon>Sedimenticolaceae</taxon>
        <taxon>Sedimenticola</taxon>
    </lineage>
</organism>
<protein>
    <submittedName>
        <fullName evidence="2">Uncharacterized protein</fullName>
    </submittedName>
</protein>
<feature type="transmembrane region" description="Helical" evidence="1">
    <location>
        <begin position="59"/>
        <end position="81"/>
    </location>
</feature>
<dbReference type="Proteomes" id="UP000317355">
    <property type="component" value="Unassembled WGS sequence"/>
</dbReference>
<feature type="transmembrane region" description="Helical" evidence="1">
    <location>
        <begin position="30"/>
        <end position="47"/>
    </location>
</feature>
<evidence type="ECO:0000313" key="2">
    <source>
        <dbReference type="EMBL" id="TVT52769.1"/>
    </source>
</evidence>
<accession>A0A558CVG9</accession>
<feature type="transmembrane region" description="Helical" evidence="1">
    <location>
        <begin position="101"/>
        <end position="123"/>
    </location>
</feature>
<dbReference type="AlphaFoldDB" id="A0A558CVG9"/>
<proteinExistence type="predicted"/>